<comment type="caution">
    <text evidence="1">The sequence shown here is derived from an EMBL/GenBank/DDBJ whole genome shotgun (WGS) entry which is preliminary data.</text>
</comment>
<reference evidence="1" key="1">
    <citation type="submission" date="2020-05" db="EMBL/GenBank/DDBJ databases">
        <title>Large-scale comparative analyses of tick genomes elucidate their genetic diversity and vector capacities.</title>
        <authorList>
            <person name="Jia N."/>
            <person name="Wang J."/>
            <person name="Shi W."/>
            <person name="Du L."/>
            <person name="Sun Y."/>
            <person name="Zhan W."/>
            <person name="Jiang J."/>
            <person name="Wang Q."/>
            <person name="Zhang B."/>
            <person name="Ji P."/>
            <person name="Sakyi L.B."/>
            <person name="Cui X."/>
            <person name="Yuan T."/>
            <person name="Jiang B."/>
            <person name="Yang W."/>
            <person name="Lam T.T.-Y."/>
            <person name="Chang Q."/>
            <person name="Ding S."/>
            <person name="Wang X."/>
            <person name="Zhu J."/>
            <person name="Ruan X."/>
            <person name="Zhao L."/>
            <person name="Wei J."/>
            <person name="Que T."/>
            <person name="Du C."/>
            <person name="Cheng J."/>
            <person name="Dai P."/>
            <person name="Han X."/>
            <person name="Huang E."/>
            <person name="Gao Y."/>
            <person name="Liu J."/>
            <person name="Shao H."/>
            <person name="Ye R."/>
            <person name="Li L."/>
            <person name="Wei W."/>
            <person name="Wang X."/>
            <person name="Wang C."/>
            <person name="Yang T."/>
            <person name="Huo Q."/>
            <person name="Li W."/>
            <person name="Guo W."/>
            <person name="Chen H."/>
            <person name="Zhou L."/>
            <person name="Ni X."/>
            <person name="Tian J."/>
            <person name="Zhou Y."/>
            <person name="Sheng Y."/>
            <person name="Liu T."/>
            <person name="Pan Y."/>
            <person name="Xia L."/>
            <person name="Li J."/>
            <person name="Zhao F."/>
            <person name="Cao W."/>
        </authorList>
    </citation>
    <scope>NUCLEOTIDE SEQUENCE</scope>
    <source>
        <strain evidence="1">Dsil-2018</strain>
    </source>
</reference>
<gene>
    <name evidence="1" type="ORF">HPB49_003491</name>
</gene>
<dbReference type="EMBL" id="CM023470">
    <property type="protein sequence ID" value="KAH7977758.1"/>
    <property type="molecule type" value="Genomic_DNA"/>
</dbReference>
<name>A0ACB8DU02_DERSI</name>
<proteinExistence type="predicted"/>
<protein>
    <submittedName>
        <fullName evidence="1">Uncharacterized protein</fullName>
    </submittedName>
</protein>
<keyword evidence="2" id="KW-1185">Reference proteome</keyword>
<organism evidence="1 2">
    <name type="scientific">Dermacentor silvarum</name>
    <name type="common">Tick</name>
    <dbReference type="NCBI Taxonomy" id="543639"/>
    <lineage>
        <taxon>Eukaryota</taxon>
        <taxon>Metazoa</taxon>
        <taxon>Ecdysozoa</taxon>
        <taxon>Arthropoda</taxon>
        <taxon>Chelicerata</taxon>
        <taxon>Arachnida</taxon>
        <taxon>Acari</taxon>
        <taxon>Parasitiformes</taxon>
        <taxon>Ixodida</taxon>
        <taxon>Ixodoidea</taxon>
        <taxon>Ixodidae</taxon>
        <taxon>Rhipicephalinae</taxon>
        <taxon>Dermacentor</taxon>
    </lineage>
</organism>
<sequence>MKATLVVLECSGLNLCGRDVLTALDLLGEPCSAQRRKVPYALRLKVEAEVDRLVENEILAPVPHLEWAAPVMAVVKRKGNILLSGDSKNTLNQACHTIQYPLLRIEDITATLNGSELFTTIDLRDAYNQIALDEESQLLTTSFFASPAFRSE</sequence>
<evidence type="ECO:0000313" key="1">
    <source>
        <dbReference type="EMBL" id="KAH7977758.1"/>
    </source>
</evidence>
<dbReference type="Proteomes" id="UP000821865">
    <property type="component" value="Chromosome 1"/>
</dbReference>
<accession>A0ACB8DU02</accession>
<evidence type="ECO:0000313" key="2">
    <source>
        <dbReference type="Proteomes" id="UP000821865"/>
    </source>
</evidence>